<gene>
    <name evidence="1" type="ORF">S01H1_47032</name>
</gene>
<proteinExistence type="predicted"/>
<accession>X0VJA3</accession>
<reference evidence="1" key="1">
    <citation type="journal article" date="2014" name="Front. Microbiol.">
        <title>High frequency of phylogenetically diverse reductive dehalogenase-homologous genes in deep subseafloor sedimentary metagenomes.</title>
        <authorList>
            <person name="Kawai M."/>
            <person name="Futagami T."/>
            <person name="Toyoda A."/>
            <person name="Takaki Y."/>
            <person name="Nishi S."/>
            <person name="Hori S."/>
            <person name="Arai W."/>
            <person name="Tsubouchi T."/>
            <person name="Morono Y."/>
            <person name="Uchiyama I."/>
            <person name="Ito T."/>
            <person name="Fujiyama A."/>
            <person name="Inagaki F."/>
            <person name="Takami H."/>
        </authorList>
    </citation>
    <scope>NUCLEOTIDE SEQUENCE</scope>
    <source>
        <strain evidence="1">Expedition CK06-06</strain>
    </source>
</reference>
<name>X0VJA3_9ZZZZ</name>
<protein>
    <submittedName>
        <fullName evidence="1">Uncharacterized protein</fullName>
    </submittedName>
</protein>
<sequence length="40" mass="4814">MGDENLKENICKMERNWVEDLIFGDERSRRYTQDSPILPD</sequence>
<organism evidence="1">
    <name type="scientific">marine sediment metagenome</name>
    <dbReference type="NCBI Taxonomy" id="412755"/>
    <lineage>
        <taxon>unclassified sequences</taxon>
        <taxon>metagenomes</taxon>
        <taxon>ecological metagenomes</taxon>
    </lineage>
</organism>
<comment type="caution">
    <text evidence="1">The sequence shown here is derived from an EMBL/GenBank/DDBJ whole genome shotgun (WGS) entry which is preliminary data.</text>
</comment>
<dbReference type="EMBL" id="BARS01030141">
    <property type="protein sequence ID" value="GAG18364.1"/>
    <property type="molecule type" value="Genomic_DNA"/>
</dbReference>
<evidence type="ECO:0000313" key="1">
    <source>
        <dbReference type="EMBL" id="GAG18364.1"/>
    </source>
</evidence>
<dbReference type="AlphaFoldDB" id="X0VJA3"/>
<feature type="non-terminal residue" evidence="1">
    <location>
        <position position="40"/>
    </location>
</feature>